<dbReference type="EMBL" id="VULY01000016">
    <property type="protein sequence ID" value="MSR92826.1"/>
    <property type="molecule type" value="Genomic_DNA"/>
</dbReference>
<organism evidence="2 3">
    <name type="scientific">Suipraeoptans intestinalis</name>
    <dbReference type="NCBI Taxonomy" id="2606628"/>
    <lineage>
        <taxon>Bacteria</taxon>
        <taxon>Bacillati</taxon>
        <taxon>Bacillota</taxon>
        <taxon>Clostridia</taxon>
        <taxon>Lachnospirales</taxon>
        <taxon>Lachnospiraceae</taxon>
        <taxon>Suipraeoptans</taxon>
    </lineage>
</organism>
<dbReference type="Proteomes" id="UP000434409">
    <property type="component" value="Unassembled WGS sequence"/>
</dbReference>
<comment type="caution">
    <text evidence="2">The sequence shown here is derived from an EMBL/GenBank/DDBJ whole genome shotgun (WGS) entry which is preliminary data.</text>
</comment>
<keyword evidence="1" id="KW-0812">Transmembrane</keyword>
<name>A0A6N7UZ32_9FIRM</name>
<dbReference type="RefSeq" id="WP_154475343.1">
    <property type="nucleotide sequence ID" value="NZ_VULY01000016.1"/>
</dbReference>
<sequence>METGRWIKSASFWLVVINVVIFWNVAMGDPGCRIRVGHGDYVRLCGEEDIIAFTCMFCIHATSVNNMVDCWPWEVIHNWKQLIRIGSTGACPWMLPASNPTMYHQMCRVEMQNYR</sequence>
<proteinExistence type="predicted"/>
<keyword evidence="1" id="KW-0472">Membrane</keyword>
<evidence type="ECO:0000313" key="2">
    <source>
        <dbReference type="EMBL" id="MSR92826.1"/>
    </source>
</evidence>
<keyword evidence="3" id="KW-1185">Reference proteome</keyword>
<evidence type="ECO:0000313" key="3">
    <source>
        <dbReference type="Proteomes" id="UP000434409"/>
    </source>
</evidence>
<accession>A0A6N7UZ32</accession>
<keyword evidence="1" id="KW-1133">Transmembrane helix</keyword>
<dbReference type="AlphaFoldDB" id="A0A6N7UZ32"/>
<protein>
    <submittedName>
        <fullName evidence="2">Uncharacterized protein</fullName>
    </submittedName>
</protein>
<feature type="transmembrane region" description="Helical" evidence="1">
    <location>
        <begin position="6"/>
        <end position="26"/>
    </location>
</feature>
<gene>
    <name evidence="2" type="ORF">FYJ34_00675</name>
</gene>
<evidence type="ECO:0000256" key="1">
    <source>
        <dbReference type="SAM" id="Phobius"/>
    </source>
</evidence>
<reference evidence="2 3" key="1">
    <citation type="submission" date="2019-08" db="EMBL/GenBank/DDBJ databases">
        <title>In-depth cultivation of the pig gut microbiome towards novel bacterial diversity and tailored functional studies.</title>
        <authorList>
            <person name="Wylensek D."/>
            <person name="Hitch T.C.A."/>
            <person name="Clavel T."/>
        </authorList>
    </citation>
    <scope>NUCLEOTIDE SEQUENCE [LARGE SCALE GENOMIC DNA]</scope>
    <source>
        <strain evidence="2 3">68-1-5</strain>
    </source>
</reference>